<reference evidence="5" key="1">
    <citation type="submission" date="2020-12" db="EMBL/GenBank/DDBJ databases">
        <title>Metabolic potential, ecology and presence of endohyphal bacteria is reflected in genomic diversity of Mucoromycotina.</title>
        <authorList>
            <person name="Muszewska A."/>
            <person name="Okrasinska A."/>
            <person name="Steczkiewicz K."/>
            <person name="Drgas O."/>
            <person name="Orlowska M."/>
            <person name="Perlinska-Lenart U."/>
            <person name="Aleksandrzak-Piekarczyk T."/>
            <person name="Szatraj K."/>
            <person name="Zielenkiewicz U."/>
            <person name="Pilsyk S."/>
            <person name="Malc E."/>
            <person name="Mieczkowski P."/>
            <person name="Kruszewska J.S."/>
            <person name="Biernat P."/>
            <person name="Pawlowska J."/>
        </authorList>
    </citation>
    <scope>NUCLEOTIDE SEQUENCE</scope>
    <source>
        <strain evidence="5">CBS 226.32</strain>
    </source>
</reference>
<name>A0A8H7QQZ2_9FUNG</name>
<comment type="caution">
    <text evidence="5">The sequence shown here is derived from an EMBL/GenBank/DDBJ whole genome shotgun (WGS) entry which is preliminary data.</text>
</comment>
<dbReference type="Pfam" id="PF01596">
    <property type="entry name" value="Methyltransf_3"/>
    <property type="match status" value="1"/>
</dbReference>
<evidence type="ECO:0008006" key="7">
    <source>
        <dbReference type="Google" id="ProtNLM"/>
    </source>
</evidence>
<organism evidence="5 6">
    <name type="scientific">Mucor plumbeus</name>
    <dbReference type="NCBI Taxonomy" id="97098"/>
    <lineage>
        <taxon>Eukaryota</taxon>
        <taxon>Fungi</taxon>
        <taxon>Fungi incertae sedis</taxon>
        <taxon>Mucoromycota</taxon>
        <taxon>Mucoromycotina</taxon>
        <taxon>Mucoromycetes</taxon>
        <taxon>Mucorales</taxon>
        <taxon>Mucorineae</taxon>
        <taxon>Mucoraceae</taxon>
        <taxon>Mucor</taxon>
    </lineage>
</organism>
<dbReference type="GO" id="GO:0008171">
    <property type="term" value="F:O-methyltransferase activity"/>
    <property type="evidence" value="ECO:0007669"/>
    <property type="project" value="InterPro"/>
</dbReference>
<dbReference type="InterPro" id="IPR002935">
    <property type="entry name" value="SAM_O-MeTrfase"/>
</dbReference>
<evidence type="ECO:0000313" key="5">
    <source>
        <dbReference type="EMBL" id="KAG2196078.1"/>
    </source>
</evidence>
<evidence type="ECO:0000256" key="2">
    <source>
        <dbReference type="ARBA" id="ARBA00022679"/>
    </source>
</evidence>
<dbReference type="GO" id="GO:0032259">
    <property type="term" value="P:methylation"/>
    <property type="evidence" value="ECO:0007669"/>
    <property type="project" value="UniProtKB-KW"/>
</dbReference>
<protein>
    <recommendedName>
        <fullName evidence="7">O-methyltransferase</fullName>
    </recommendedName>
</protein>
<keyword evidence="2" id="KW-0808">Transferase</keyword>
<dbReference type="CDD" id="cd02440">
    <property type="entry name" value="AdoMet_MTases"/>
    <property type="match status" value="1"/>
</dbReference>
<evidence type="ECO:0000256" key="3">
    <source>
        <dbReference type="ARBA" id="ARBA00022691"/>
    </source>
</evidence>
<comment type="similarity">
    <text evidence="4">Belongs to the class I-like SAM-binding methyltransferase superfamily. Cation-dependent O-methyltransferase family.</text>
</comment>
<accession>A0A8H7QQZ2</accession>
<dbReference type="SUPFAM" id="SSF53335">
    <property type="entry name" value="S-adenosyl-L-methionine-dependent methyltransferases"/>
    <property type="match status" value="1"/>
</dbReference>
<dbReference type="OrthoDB" id="10251242at2759"/>
<dbReference type="PROSITE" id="PS51682">
    <property type="entry name" value="SAM_OMT_I"/>
    <property type="match status" value="1"/>
</dbReference>
<dbReference type="Proteomes" id="UP000650833">
    <property type="component" value="Unassembled WGS sequence"/>
</dbReference>
<dbReference type="PANTHER" id="PTHR10509:SF14">
    <property type="entry name" value="CAFFEOYL-COA O-METHYLTRANSFERASE 3-RELATED"/>
    <property type="match status" value="1"/>
</dbReference>
<evidence type="ECO:0000256" key="1">
    <source>
        <dbReference type="ARBA" id="ARBA00022603"/>
    </source>
</evidence>
<keyword evidence="6" id="KW-1185">Reference proteome</keyword>
<dbReference type="Gene3D" id="3.40.50.150">
    <property type="entry name" value="Vaccinia Virus protein VP39"/>
    <property type="match status" value="1"/>
</dbReference>
<dbReference type="GO" id="GO:0008757">
    <property type="term" value="F:S-adenosylmethionine-dependent methyltransferase activity"/>
    <property type="evidence" value="ECO:0007669"/>
    <property type="project" value="TreeGrafter"/>
</dbReference>
<evidence type="ECO:0000256" key="4">
    <source>
        <dbReference type="ARBA" id="ARBA00023453"/>
    </source>
</evidence>
<dbReference type="PANTHER" id="PTHR10509">
    <property type="entry name" value="O-METHYLTRANSFERASE-RELATED"/>
    <property type="match status" value="1"/>
</dbReference>
<dbReference type="EMBL" id="JAEPRC010000497">
    <property type="protein sequence ID" value="KAG2196078.1"/>
    <property type="molecule type" value="Genomic_DNA"/>
</dbReference>
<proteinExistence type="inferred from homology"/>
<keyword evidence="1" id="KW-0489">Methyltransferase</keyword>
<dbReference type="AlphaFoldDB" id="A0A8H7QQZ2"/>
<sequence>MRLVARATSALAIQLLSKRCHSTAQIANTISNDKGRLRLHEEKYCDDLSTPFKQPYRGILETLSKKTESEFRNSHMMVSQTQAKLLHQLVAILRPQRILEIGGFTGYSAIAMGSALMAKAKLLSLELDPKHIKIAEKYVNIAQLQDKIQFRQGPAIDSLDYLGQTNPSNMKYDLIFLDADKGGYINYFESILKYDLLSDQGVIVADNVLFFGQVHKEAGYIDQTKGKADEEAASKNVKKTALKVHTFNQHVANDSRVESVMLPLFDGLTIIRKK</sequence>
<dbReference type="InterPro" id="IPR050362">
    <property type="entry name" value="Cation-dep_OMT"/>
</dbReference>
<evidence type="ECO:0000313" key="6">
    <source>
        <dbReference type="Proteomes" id="UP000650833"/>
    </source>
</evidence>
<keyword evidence="3" id="KW-0949">S-adenosyl-L-methionine</keyword>
<dbReference type="InterPro" id="IPR029063">
    <property type="entry name" value="SAM-dependent_MTases_sf"/>
</dbReference>
<gene>
    <name evidence="5" type="ORF">INT46_011263</name>
</gene>